<protein>
    <submittedName>
        <fullName evidence="6">Beta-ketoacyl reductase</fullName>
    </submittedName>
</protein>
<dbReference type="EMBL" id="CP089984">
    <property type="protein sequence ID" value="WXB20371.1"/>
    <property type="molecule type" value="Genomic_DNA"/>
</dbReference>
<dbReference type="SUPFAM" id="SSF51735">
    <property type="entry name" value="NAD(P)-binding Rossmann-fold domains"/>
    <property type="match status" value="1"/>
</dbReference>
<name>A0ABZ2MD01_9BACT</name>
<evidence type="ECO:0000256" key="1">
    <source>
        <dbReference type="ARBA" id="ARBA00022450"/>
    </source>
</evidence>
<dbReference type="Proteomes" id="UP001370348">
    <property type="component" value="Chromosome"/>
</dbReference>
<keyword evidence="3" id="KW-0808">Transferase</keyword>
<keyword evidence="1" id="KW-0596">Phosphopantetheine</keyword>
<dbReference type="InterPro" id="IPR050091">
    <property type="entry name" value="PKS_NRPS_Biosynth_Enz"/>
</dbReference>
<dbReference type="Gene3D" id="3.40.50.720">
    <property type="entry name" value="NAD(P)-binding Rossmann-like Domain"/>
    <property type="match status" value="1"/>
</dbReference>
<dbReference type="InterPro" id="IPR036736">
    <property type="entry name" value="ACP-like_sf"/>
</dbReference>
<dbReference type="SMART" id="SM00823">
    <property type="entry name" value="PKS_PP"/>
    <property type="match status" value="1"/>
</dbReference>
<reference evidence="6 7" key="1">
    <citation type="submission" date="2021-12" db="EMBL/GenBank/DDBJ databases">
        <title>Discovery of the Pendulisporaceae a myxobacterial family with distinct sporulation behavior and unique specialized metabolism.</title>
        <authorList>
            <person name="Garcia R."/>
            <person name="Popoff A."/>
            <person name="Bader C.D."/>
            <person name="Loehr J."/>
            <person name="Walesch S."/>
            <person name="Walt C."/>
            <person name="Boldt J."/>
            <person name="Bunk B."/>
            <person name="Haeckl F.J.F.P.J."/>
            <person name="Gunesch A.P."/>
            <person name="Birkelbach J."/>
            <person name="Nuebel U."/>
            <person name="Pietschmann T."/>
            <person name="Bach T."/>
            <person name="Mueller R."/>
        </authorList>
    </citation>
    <scope>NUCLEOTIDE SEQUENCE [LARGE SCALE GENOMIC DNA]</scope>
    <source>
        <strain evidence="6 7">MSr11954</strain>
    </source>
</reference>
<dbReference type="PANTHER" id="PTHR43775:SF51">
    <property type="entry name" value="INACTIVE PHENOLPHTHIOCEROL SYNTHESIS POLYKETIDE SYNTHASE TYPE I PKS1-RELATED"/>
    <property type="match status" value="1"/>
</dbReference>
<dbReference type="SUPFAM" id="SSF47336">
    <property type="entry name" value="ACP-like"/>
    <property type="match status" value="1"/>
</dbReference>
<evidence type="ECO:0000313" key="7">
    <source>
        <dbReference type="Proteomes" id="UP001370348"/>
    </source>
</evidence>
<organism evidence="6 7">
    <name type="scientific">Pendulispora albinea</name>
    <dbReference type="NCBI Taxonomy" id="2741071"/>
    <lineage>
        <taxon>Bacteria</taxon>
        <taxon>Pseudomonadati</taxon>
        <taxon>Myxococcota</taxon>
        <taxon>Myxococcia</taxon>
        <taxon>Myxococcales</taxon>
        <taxon>Sorangiineae</taxon>
        <taxon>Pendulisporaceae</taxon>
        <taxon>Pendulispora</taxon>
    </lineage>
</organism>
<dbReference type="PROSITE" id="PS00012">
    <property type="entry name" value="PHOSPHOPANTETHEINE"/>
    <property type="match status" value="1"/>
</dbReference>
<evidence type="ECO:0000256" key="3">
    <source>
        <dbReference type="ARBA" id="ARBA00022679"/>
    </source>
</evidence>
<feature type="domain" description="Carrier" evidence="5">
    <location>
        <begin position="325"/>
        <end position="403"/>
    </location>
</feature>
<evidence type="ECO:0000313" key="6">
    <source>
        <dbReference type="EMBL" id="WXB20371.1"/>
    </source>
</evidence>
<feature type="region of interest" description="Disordered" evidence="4">
    <location>
        <begin position="274"/>
        <end position="316"/>
    </location>
</feature>
<feature type="region of interest" description="Disordered" evidence="4">
    <location>
        <begin position="1"/>
        <end position="26"/>
    </location>
</feature>
<dbReference type="Gene3D" id="1.10.1200.10">
    <property type="entry name" value="ACP-like"/>
    <property type="match status" value="1"/>
</dbReference>
<evidence type="ECO:0000256" key="2">
    <source>
        <dbReference type="ARBA" id="ARBA00022553"/>
    </source>
</evidence>
<accession>A0ABZ2MD01</accession>
<proteinExistence type="predicted"/>
<keyword evidence="2" id="KW-0597">Phosphoprotein</keyword>
<dbReference type="Pfam" id="PF00550">
    <property type="entry name" value="PP-binding"/>
    <property type="match status" value="1"/>
</dbReference>
<dbReference type="InterPro" id="IPR057326">
    <property type="entry name" value="KR_dom"/>
</dbReference>
<dbReference type="SMART" id="SM00822">
    <property type="entry name" value="PKS_KR"/>
    <property type="match status" value="1"/>
</dbReference>
<dbReference type="InterPro" id="IPR009081">
    <property type="entry name" value="PP-bd_ACP"/>
</dbReference>
<dbReference type="InterPro" id="IPR006162">
    <property type="entry name" value="Ppantetheine_attach_site"/>
</dbReference>
<dbReference type="Pfam" id="PF08659">
    <property type="entry name" value="KR"/>
    <property type="match status" value="1"/>
</dbReference>
<dbReference type="CDD" id="cd08956">
    <property type="entry name" value="KR_3_FAS_SDR_x"/>
    <property type="match status" value="1"/>
</dbReference>
<sequence length="485" mass="51286">MRVPRLAPRRATPSAKAGGRQSPLAPEGTVLVTGGTGALGAAVARHLVDRHGVMRLVLASRRGQAAPGAEQLARDLASAGAQVQIVACDVSDRAALASLLAAIPAAHPLSGVIHAAGVLDDGVVLSQTEARIARVFAPKVDAAWHLHELTRERDLSAFVLFSSLSGVLGSAGQSTYAAANAFLDALAHHRRAHGLPAMSLAWGWWAEDGGMSAHLDEVAQRRMSRLGIEPFSTADALVLLDAALDQGEASLIPARFDRRALRARTAGARDLPAPLRGLVPEAGPPVREPGRLAPETSRLVEPPGRTEHAPAWPWGEQLGGLSARERERALLAAVGAEISTVLGRGSDRGLEPDRPLQELGLDSLMALELRNRLGALAGRRFPATLLFDHPTPAALARSVHDTLFPQAPPRPTQVLDELARLESLLASLDPEDAERSGVAARLRALSSKWSRPAPSAQRAEAAFRAASDDELFALLEQKLQGRGLE</sequence>
<dbReference type="PROSITE" id="PS50075">
    <property type="entry name" value="CARRIER"/>
    <property type="match status" value="1"/>
</dbReference>
<dbReference type="InterPro" id="IPR013968">
    <property type="entry name" value="PKS_KR"/>
</dbReference>
<evidence type="ECO:0000259" key="5">
    <source>
        <dbReference type="PROSITE" id="PS50075"/>
    </source>
</evidence>
<evidence type="ECO:0000256" key="4">
    <source>
        <dbReference type="SAM" id="MobiDB-lite"/>
    </source>
</evidence>
<gene>
    <name evidence="6" type="ORF">LZC94_10275</name>
</gene>
<dbReference type="InterPro" id="IPR036291">
    <property type="entry name" value="NAD(P)-bd_dom_sf"/>
</dbReference>
<keyword evidence="7" id="KW-1185">Reference proteome</keyword>
<dbReference type="InterPro" id="IPR020806">
    <property type="entry name" value="PKS_PP-bd"/>
</dbReference>
<dbReference type="PANTHER" id="PTHR43775">
    <property type="entry name" value="FATTY ACID SYNTHASE"/>
    <property type="match status" value="1"/>
</dbReference>